<keyword evidence="4 10" id="KW-0597">Phosphoprotein</keyword>
<sequence>MIKVLIVDDEYYSRKGLKCIIPWEEMKCNVLGEASNAYEAIDLAEKINPDIIVTDINMPEIDGIEMAKRIKKFLPDVKFVVITGYDNFQYARGAVKINALDFILKPIQVGEFTEAITNAVKLIEKERLTTTISTEKQILRILRGQTPIEFVHSYFNNEDSVKIVLINNDSYDYFVNNNKSNINTKISYIIKEWIKINLGKVYIVEPHANRIALIITEEYNLNFKELIKKVIEEVEGVLTISITNVESPLKLEELYKRAKNLYSKCFYEGYGKVFNENKEENIKPNYEKLDDLVNEIVNNILNIDIKKSEKNVNKLFEIFSNNEIKKSKIIKLVFELILRVKQGFQELDISVESLEAIELENDYDQMLYLKKDLETFIVVAIENIREYRGELEDSSIKRAIKFINSNFNKNISLKIVASSVYLNESYLSRELKQTLGMGFSEYIRKLRIEKAMDLLKKGYSISNIAKEVGYSDYRQFSSNFKKYTGDVPSNYKGVK</sequence>
<dbReference type="SMART" id="SM00342">
    <property type="entry name" value="HTH_ARAC"/>
    <property type="match status" value="1"/>
</dbReference>
<dbReference type="AlphaFoldDB" id="A0A9N7JJF3"/>
<dbReference type="SUPFAM" id="SSF52172">
    <property type="entry name" value="CheY-like"/>
    <property type="match status" value="1"/>
</dbReference>
<evidence type="ECO:0000313" key="14">
    <source>
        <dbReference type="EMBL" id="USS00119.1"/>
    </source>
</evidence>
<evidence type="ECO:0000256" key="2">
    <source>
        <dbReference type="ARBA" id="ARBA00018672"/>
    </source>
</evidence>
<feature type="domain" description="HTH araC/xylS-type" evidence="11">
    <location>
        <begin position="397"/>
        <end position="494"/>
    </location>
</feature>
<evidence type="ECO:0000313" key="15">
    <source>
        <dbReference type="Proteomes" id="UP000280586"/>
    </source>
</evidence>
<dbReference type="PROSITE" id="PS50110">
    <property type="entry name" value="RESPONSE_REGULATORY"/>
    <property type="match status" value="1"/>
</dbReference>
<dbReference type="OrthoDB" id="384217at2"/>
<keyword evidence="7 13" id="KW-0238">DNA-binding</keyword>
<comment type="function">
    <text evidence="9">May play the central regulatory role in sporulation. It may be an element of the effector pathway responsible for the activation of sporulation genes in response to nutritional stress. Spo0A may act in concert with spo0H (a sigma factor) to control the expression of some genes that are critical to the sporulation process.</text>
</comment>
<dbReference type="GO" id="GO:0000160">
    <property type="term" value="P:phosphorelay signal transduction system"/>
    <property type="evidence" value="ECO:0007669"/>
    <property type="project" value="UniProtKB-KW"/>
</dbReference>
<dbReference type="Proteomes" id="UP000280586">
    <property type="component" value="Chromosome"/>
</dbReference>
<evidence type="ECO:0000256" key="3">
    <source>
        <dbReference type="ARBA" id="ARBA00022490"/>
    </source>
</evidence>
<dbReference type="InterPro" id="IPR009057">
    <property type="entry name" value="Homeodomain-like_sf"/>
</dbReference>
<accession>A0A9N7JJF3</accession>
<evidence type="ECO:0000259" key="11">
    <source>
        <dbReference type="PROSITE" id="PS01124"/>
    </source>
</evidence>
<dbReference type="Pfam" id="PF12833">
    <property type="entry name" value="HTH_18"/>
    <property type="match status" value="1"/>
</dbReference>
<dbReference type="InterPro" id="IPR018060">
    <property type="entry name" value="HTH_AraC"/>
</dbReference>
<evidence type="ECO:0000256" key="5">
    <source>
        <dbReference type="ARBA" id="ARBA00023012"/>
    </source>
</evidence>
<dbReference type="KEGG" id="csep:CP523_03305"/>
<gene>
    <name evidence="13" type="ORF">CP523_03305</name>
    <name evidence="14" type="ORF">NH397_11530</name>
</gene>
<keyword evidence="16" id="KW-1185">Reference proteome</keyword>
<keyword evidence="5" id="KW-0902">Two-component regulatory system</keyword>
<evidence type="ECO:0000256" key="9">
    <source>
        <dbReference type="ARBA" id="ARBA00024867"/>
    </source>
</evidence>
<dbReference type="PANTHER" id="PTHR42713">
    <property type="entry name" value="HISTIDINE KINASE-RELATED"/>
    <property type="match status" value="1"/>
</dbReference>
<dbReference type="InterPro" id="IPR001789">
    <property type="entry name" value="Sig_transdc_resp-reg_receiver"/>
</dbReference>
<dbReference type="Gene3D" id="1.10.10.60">
    <property type="entry name" value="Homeodomain-like"/>
    <property type="match status" value="2"/>
</dbReference>
<dbReference type="Proteomes" id="UP001055437">
    <property type="component" value="Chromosome"/>
</dbReference>
<evidence type="ECO:0000256" key="7">
    <source>
        <dbReference type="ARBA" id="ARBA00023125"/>
    </source>
</evidence>
<protein>
    <recommendedName>
        <fullName evidence="2">Stage 0 sporulation protein A homolog</fullName>
    </recommendedName>
</protein>
<evidence type="ECO:0000256" key="6">
    <source>
        <dbReference type="ARBA" id="ARBA00023015"/>
    </source>
</evidence>
<name>A0A9N7JJF3_CLOSE</name>
<dbReference type="Pfam" id="PF00072">
    <property type="entry name" value="Response_reg"/>
    <property type="match status" value="1"/>
</dbReference>
<evidence type="ECO:0000259" key="12">
    <source>
        <dbReference type="PROSITE" id="PS50110"/>
    </source>
</evidence>
<evidence type="ECO:0000313" key="13">
    <source>
        <dbReference type="EMBL" id="AYE33563.1"/>
    </source>
</evidence>
<dbReference type="SUPFAM" id="SSF46689">
    <property type="entry name" value="Homeodomain-like"/>
    <property type="match status" value="2"/>
</dbReference>
<dbReference type="EMBL" id="CP099799">
    <property type="protein sequence ID" value="USS00119.1"/>
    <property type="molecule type" value="Genomic_DNA"/>
</dbReference>
<reference evidence="14" key="2">
    <citation type="submission" date="2022-06" db="EMBL/GenBank/DDBJ databases">
        <authorList>
            <person name="Holder M.E."/>
            <person name="Ajami N.J."/>
            <person name="Petrosino J.F."/>
        </authorList>
    </citation>
    <scope>NUCLEOTIDE SEQUENCE</scope>
    <source>
        <strain evidence="14">RMA 8861</strain>
    </source>
</reference>
<dbReference type="InterPro" id="IPR011006">
    <property type="entry name" value="CheY-like_superfamily"/>
</dbReference>
<organism evidence="13 15">
    <name type="scientific">Clostridium septicum</name>
    <dbReference type="NCBI Taxonomy" id="1504"/>
    <lineage>
        <taxon>Bacteria</taxon>
        <taxon>Bacillati</taxon>
        <taxon>Bacillota</taxon>
        <taxon>Clostridia</taxon>
        <taxon>Eubacteriales</taxon>
        <taxon>Clostridiaceae</taxon>
        <taxon>Clostridium</taxon>
    </lineage>
</organism>
<keyword evidence="8" id="KW-0804">Transcription</keyword>
<dbReference type="PROSITE" id="PS01124">
    <property type="entry name" value="HTH_ARAC_FAMILY_2"/>
    <property type="match status" value="1"/>
</dbReference>
<evidence type="ECO:0000313" key="16">
    <source>
        <dbReference type="Proteomes" id="UP001055437"/>
    </source>
</evidence>
<dbReference type="RefSeq" id="WP_066677222.1">
    <property type="nucleotide sequence ID" value="NZ_CABMIZ010000024.1"/>
</dbReference>
<feature type="domain" description="Response regulatory" evidence="12">
    <location>
        <begin position="3"/>
        <end position="120"/>
    </location>
</feature>
<dbReference type="SMART" id="SM00448">
    <property type="entry name" value="REC"/>
    <property type="match status" value="1"/>
</dbReference>
<dbReference type="GO" id="GO:0043565">
    <property type="term" value="F:sequence-specific DNA binding"/>
    <property type="evidence" value="ECO:0007669"/>
    <property type="project" value="InterPro"/>
</dbReference>
<dbReference type="Gene3D" id="3.40.50.2300">
    <property type="match status" value="1"/>
</dbReference>
<dbReference type="EMBL" id="CP023671">
    <property type="protein sequence ID" value="AYE33563.1"/>
    <property type="molecule type" value="Genomic_DNA"/>
</dbReference>
<dbReference type="GO" id="GO:0003700">
    <property type="term" value="F:DNA-binding transcription factor activity"/>
    <property type="evidence" value="ECO:0007669"/>
    <property type="project" value="InterPro"/>
</dbReference>
<comment type="subcellular location">
    <subcellularLocation>
        <location evidence="1">Cytoplasm</location>
    </subcellularLocation>
</comment>
<dbReference type="CDD" id="cd17536">
    <property type="entry name" value="REC_YesN-like"/>
    <property type="match status" value="1"/>
</dbReference>
<evidence type="ECO:0000256" key="8">
    <source>
        <dbReference type="ARBA" id="ARBA00023163"/>
    </source>
</evidence>
<evidence type="ECO:0000256" key="4">
    <source>
        <dbReference type="ARBA" id="ARBA00022553"/>
    </source>
</evidence>
<dbReference type="PANTHER" id="PTHR42713:SF3">
    <property type="entry name" value="TRANSCRIPTIONAL REGULATORY PROTEIN HPTR"/>
    <property type="match status" value="1"/>
</dbReference>
<feature type="modified residue" description="4-aspartylphosphate" evidence="10">
    <location>
        <position position="55"/>
    </location>
</feature>
<evidence type="ECO:0000256" key="10">
    <source>
        <dbReference type="PROSITE-ProRule" id="PRU00169"/>
    </source>
</evidence>
<dbReference type="InterPro" id="IPR051552">
    <property type="entry name" value="HptR"/>
</dbReference>
<reference evidence="13 15" key="1">
    <citation type="submission" date="2017-09" db="EMBL/GenBank/DDBJ databases">
        <authorList>
            <person name="Thomas P."/>
            <person name="Seyboldt C."/>
        </authorList>
    </citation>
    <scope>NUCLEOTIDE SEQUENCE [LARGE SCALE GENOMIC DNA]</scope>
    <source>
        <strain evidence="13 15">DSM 7534</strain>
    </source>
</reference>
<evidence type="ECO:0000256" key="1">
    <source>
        <dbReference type="ARBA" id="ARBA00004496"/>
    </source>
</evidence>
<dbReference type="GeneID" id="303559708"/>
<dbReference type="GO" id="GO:0005737">
    <property type="term" value="C:cytoplasm"/>
    <property type="evidence" value="ECO:0007669"/>
    <property type="project" value="UniProtKB-SubCell"/>
</dbReference>
<keyword evidence="3" id="KW-0963">Cytoplasm</keyword>
<keyword evidence="6" id="KW-0805">Transcription regulation</keyword>
<proteinExistence type="predicted"/>